<protein>
    <submittedName>
        <fullName evidence="1">Uncharacterized protein</fullName>
    </submittedName>
</protein>
<evidence type="ECO:0000313" key="2">
    <source>
        <dbReference type="EMBL" id="QTE52473.1"/>
    </source>
</evidence>
<evidence type="ECO:0000313" key="4">
    <source>
        <dbReference type="Proteomes" id="UP000663940"/>
    </source>
</evidence>
<dbReference type="Proteomes" id="UP000663940">
    <property type="component" value="Chromosome"/>
</dbReference>
<dbReference type="EMBL" id="CP043451">
    <property type="protein sequence ID" value="QEM05009.1"/>
    <property type="molecule type" value="Genomic_DNA"/>
</dbReference>
<reference evidence="1 3" key="1">
    <citation type="submission" date="2019-08" db="EMBL/GenBank/DDBJ databases">
        <title>Comparative genome analysis confer to the adaptation heavy metal polluted environment.</title>
        <authorList>
            <person name="Li Y."/>
        </authorList>
    </citation>
    <scope>NUCLEOTIDE SEQUENCE [LARGE SCALE GENOMIC DNA]</scope>
    <source>
        <strain evidence="1 3">P2</strain>
    </source>
</reference>
<dbReference type="Proteomes" id="UP000250557">
    <property type="component" value="Chromosome"/>
</dbReference>
<accession>A0AAE6JG26</accession>
<proteinExistence type="predicted"/>
<evidence type="ECO:0000313" key="3">
    <source>
        <dbReference type="Proteomes" id="UP000250557"/>
    </source>
</evidence>
<dbReference type="RefSeq" id="WP_112654548.1">
    <property type="nucleotide sequence ID" value="NZ_CP043451.1"/>
</dbReference>
<sequence length="76" mass="8693">MSSAFVKEGEYQKLSDVSPSISALSFYLRQENGGQVIREMKSFYSEKCGRHVYEMSDGLTYALNDENKWIIILEAC</sequence>
<dbReference type="EMBL" id="CP071880">
    <property type="protein sequence ID" value="QTE52473.1"/>
    <property type="molecule type" value="Genomic_DNA"/>
</dbReference>
<name>A0AAE6JG26_9SPHI</name>
<evidence type="ECO:0000313" key="1">
    <source>
        <dbReference type="EMBL" id="QEM05009.1"/>
    </source>
</evidence>
<dbReference type="AlphaFoldDB" id="A0AAE6JG26"/>
<reference evidence="2 4" key="2">
    <citation type="submission" date="2021-03" db="EMBL/GenBank/DDBJ databases">
        <title>Mucilaginibacter strains isolated from gold and copper mining confer multi heavy-metal resistance.</title>
        <authorList>
            <person name="Li Y."/>
        </authorList>
    </citation>
    <scope>NUCLEOTIDE SEQUENCE [LARGE SCALE GENOMIC DNA]</scope>
    <source>
        <strain evidence="2 4">P2-4</strain>
    </source>
</reference>
<organism evidence="1 3">
    <name type="scientific">Mucilaginibacter rubeus</name>
    <dbReference type="NCBI Taxonomy" id="2027860"/>
    <lineage>
        <taxon>Bacteria</taxon>
        <taxon>Pseudomonadati</taxon>
        <taxon>Bacteroidota</taxon>
        <taxon>Sphingobacteriia</taxon>
        <taxon>Sphingobacteriales</taxon>
        <taxon>Sphingobacteriaceae</taxon>
        <taxon>Mucilaginibacter</taxon>
    </lineage>
</organism>
<keyword evidence="4" id="KW-1185">Reference proteome</keyword>
<gene>
    <name evidence="1" type="ORF">DIU31_016345</name>
    <name evidence="2" type="ORF">J3L21_11145</name>
</gene>